<dbReference type="EMBL" id="MFTO01000013">
    <property type="protein sequence ID" value="OGI63715.1"/>
    <property type="molecule type" value="Genomic_DNA"/>
</dbReference>
<name>A0A1F6V273_9BACT</name>
<dbReference type="AlphaFoldDB" id="A0A1F6V273"/>
<dbReference type="Proteomes" id="UP000178985">
    <property type="component" value="Unassembled WGS sequence"/>
</dbReference>
<comment type="caution">
    <text evidence="1">The sequence shown here is derived from an EMBL/GenBank/DDBJ whole genome shotgun (WGS) entry which is preliminary data.</text>
</comment>
<reference evidence="1 2" key="1">
    <citation type="journal article" date="2016" name="Nat. Commun.">
        <title>Thousands of microbial genomes shed light on interconnected biogeochemical processes in an aquifer system.</title>
        <authorList>
            <person name="Anantharaman K."/>
            <person name="Brown C.T."/>
            <person name="Hug L.A."/>
            <person name="Sharon I."/>
            <person name="Castelle C.J."/>
            <person name="Probst A.J."/>
            <person name="Thomas B.C."/>
            <person name="Singh A."/>
            <person name="Wilkins M.J."/>
            <person name="Karaoz U."/>
            <person name="Brodie E.L."/>
            <person name="Williams K.H."/>
            <person name="Hubbard S.S."/>
            <person name="Banfield J.F."/>
        </authorList>
    </citation>
    <scope>NUCLEOTIDE SEQUENCE [LARGE SCALE GENOMIC DNA]</scope>
</reference>
<evidence type="ECO:0000313" key="1">
    <source>
        <dbReference type="EMBL" id="OGI63715.1"/>
    </source>
</evidence>
<organism evidence="1 2">
    <name type="scientific">Candidatus Nomurabacteria bacterium RIFCSPHIGHO2_01_FULL_40_20</name>
    <dbReference type="NCBI Taxonomy" id="1801738"/>
    <lineage>
        <taxon>Bacteria</taxon>
        <taxon>Candidatus Nomuraibacteriota</taxon>
    </lineage>
</organism>
<accession>A0A1F6V273</accession>
<evidence type="ECO:0000313" key="2">
    <source>
        <dbReference type="Proteomes" id="UP000178985"/>
    </source>
</evidence>
<gene>
    <name evidence="1" type="ORF">A2733_01970</name>
</gene>
<protein>
    <submittedName>
        <fullName evidence="1">Uncharacterized protein</fullName>
    </submittedName>
</protein>
<sequence length="200" mass="22882">MKTNELSPINGIQVFEALGSQGDFDFLERNPNLSSEKHIVLATCYGGSDLEWQGVLFFVPDKRRYSNVEARDYSVEKISESDMIQVLCCDAFFAHLDLRHYDLNIALFFVDKTEADDLTYKVKSFDSVEDVESEERVEANVKDVSDALDLLAMDLLIGRYTKIAESLYFKETSTLLGLKKVLLKLEQYKNHFLKSLKIAK</sequence>
<proteinExistence type="predicted"/>